<sequence length="357" mass="41211">MYENVEIEELPETLCNLCNLQTLNIDNGKYFKKLPRGMGKLINLRQLRFNTNDSWFKLKFPNGIGKLTCLRTLSDFNRGGKDDKEGCKLGELKNLNQLGGSFKMHGLGNVVDVGETQNAQLKKKIHLHDLELDFIDEGQFEEKGEESRRRMKSDLAVLNALEPPPHLKKLSIKWVMGTAVYTNWMTSLTNLKSLDINWCIQLECLPPLGKLPLLKELNIRRVENVKKLGDEFLGIESENKSKKDDCHIINIFPNLRVLEIIYLPSWEEWIGMGGKRLEVEEEKDSGLVSDPMIKIMPRLESLTIQGCHKLKCLPDYLRTTPLQKLFIHYCPILKQRCEREIGDYWPIISHIPTIDIR</sequence>
<dbReference type="SUPFAM" id="SSF52058">
    <property type="entry name" value="L domain-like"/>
    <property type="match status" value="1"/>
</dbReference>
<dbReference type="PANTHER" id="PTHR47186:SF30">
    <property type="entry name" value="EF-HAND DOMAIN-CONTAINING PROTEIN"/>
    <property type="match status" value="1"/>
</dbReference>
<protein>
    <recommendedName>
        <fullName evidence="1">R13L1/DRL21-like LRR repeat region domain-containing protein</fullName>
    </recommendedName>
</protein>
<evidence type="ECO:0000259" key="1">
    <source>
        <dbReference type="Pfam" id="PF25019"/>
    </source>
</evidence>
<dbReference type="Gene3D" id="3.80.10.10">
    <property type="entry name" value="Ribonuclease Inhibitor"/>
    <property type="match status" value="1"/>
</dbReference>
<feature type="domain" description="R13L1/DRL21-like LRR repeat region" evidence="1">
    <location>
        <begin position="89"/>
        <end position="221"/>
    </location>
</feature>
<dbReference type="Gramene" id="QL05p088323:mrna">
    <property type="protein sequence ID" value="QL05p088323:mrna:CDS:1"/>
    <property type="gene ID" value="QL05p088323"/>
</dbReference>
<dbReference type="Proteomes" id="UP000594261">
    <property type="component" value="Chromosome 5"/>
</dbReference>
<reference evidence="2 3" key="1">
    <citation type="journal article" date="2016" name="G3 (Bethesda)">
        <title>First Draft Assembly and Annotation of the Genome of a California Endemic Oak Quercus lobata Nee (Fagaceae).</title>
        <authorList>
            <person name="Sork V.L."/>
            <person name="Fitz-Gibbon S.T."/>
            <person name="Puiu D."/>
            <person name="Crepeau M."/>
            <person name="Gugger P.F."/>
            <person name="Sherman R."/>
            <person name="Stevens K."/>
            <person name="Langley C.H."/>
            <person name="Pellegrini M."/>
            <person name="Salzberg S.L."/>
        </authorList>
    </citation>
    <scope>NUCLEOTIDE SEQUENCE [LARGE SCALE GENOMIC DNA]</scope>
    <source>
        <strain evidence="2 3">cv. SW786</strain>
    </source>
</reference>
<dbReference type="InterPro" id="IPR056789">
    <property type="entry name" value="LRR_R13L1-DRL21"/>
</dbReference>
<dbReference type="Pfam" id="PF25019">
    <property type="entry name" value="LRR_R13L1-DRL21"/>
    <property type="match status" value="1"/>
</dbReference>
<dbReference type="AlphaFoldDB" id="A0A7N2LV11"/>
<keyword evidence="3" id="KW-1185">Reference proteome</keyword>
<dbReference type="OMA" id="REDFRWS"/>
<accession>A0A7N2LV11</accession>
<dbReference type="InterPro" id="IPR032675">
    <property type="entry name" value="LRR_dom_sf"/>
</dbReference>
<dbReference type="EMBL" id="LRBV02000005">
    <property type="status" value="NOT_ANNOTATED_CDS"/>
    <property type="molecule type" value="Genomic_DNA"/>
</dbReference>
<proteinExistence type="predicted"/>
<reference evidence="2" key="2">
    <citation type="submission" date="2021-01" db="UniProtKB">
        <authorList>
            <consortium name="EnsemblPlants"/>
        </authorList>
    </citation>
    <scope>IDENTIFICATION</scope>
</reference>
<name>A0A7N2LV11_QUELO</name>
<evidence type="ECO:0000313" key="2">
    <source>
        <dbReference type="EnsemblPlants" id="QL05p088323:mrna:CDS:1"/>
    </source>
</evidence>
<dbReference type="InParanoid" id="A0A7N2LV11"/>
<dbReference type="EnsemblPlants" id="QL05p088323:mrna">
    <property type="protein sequence ID" value="QL05p088323:mrna:CDS:1"/>
    <property type="gene ID" value="QL05p088323"/>
</dbReference>
<dbReference type="PANTHER" id="PTHR47186">
    <property type="entry name" value="LEUCINE-RICH REPEAT-CONTAINING PROTEIN 57"/>
    <property type="match status" value="1"/>
</dbReference>
<organism evidence="2 3">
    <name type="scientific">Quercus lobata</name>
    <name type="common">Valley oak</name>
    <dbReference type="NCBI Taxonomy" id="97700"/>
    <lineage>
        <taxon>Eukaryota</taxon>
        <taxon>Viridiplantae</taxon>
        <taxon>Streptophyta</taxon>
        <taxon>Embryophyta</taxon>
        <taxon>Tracheophyta</taxon>
        <taxon>Spermatophyta</taxon>
        <taxon>Magnoliopsida</taxon>
        <taxon>eudicotyledons</taxon>
        <taxon>Gunneridae</taxon>
        <taxon>Pentapetalae</taxon>
        <taxon>rosids</taxon>
        <taxon>fabids</taxon>
        <taxon>Fagales</taxon>
        <taxon>Fagaceae</taxon>
        <taxon>Quercus</taxon>
    </lineage>
</organism>
<evidence type="ECO:0000313" key="3">
    <source>
        <dbReference type="Proteomes" id="UP000594261"/>
    </source>
</evidence>